<dbReference type="AlphaFoldDB" id="A0ABD3DKX0"/>
<protein>
    <recommendedName>
        <fullName evidence="3">RNase H type-1 domain-containing protein</fullName>
    </recommendedName>
</protein>
<reference evidence="2" key="1">
    <citation type="journal article" date="2024" name="IScience">
        <title>Strigolactones Initiate the Formation of Haustorium-like Structures in Castilleja.</title>
        <authorList>
            <person name="Buerger M."/>
            <person name="Peterson D."/>
            <person name="Chory J."/>
        </authorList>
    </citation>
    <scope>NUCLEOTIDE SEQUENCE [LARGE SCALE GENOMIC DNA]</scope>
</reference>
<evidence type="ECO:0008006" key="3">
    <source>
        <dbReference type="Google" id="ProtNLM"/>
    </source>
</evidence>
<accession>A0ABD3DKX0</accession>
<name>A0ABD3DKX0_9LAMI</name>
<comment type="caution">
    <text evidence="1">The sequence shown here is derived from an EMBL/GenBank/DDBJ whole genome shotgun (WGS) entry which is preliminary data.</text>
</comment>
<evidence type="ECO:0000313" key="2">
    <source>
        <dbReference type="Proteomes" id="UP001632038"/>
    </source>
</evidence>
<proteinExistence type="predicted"/>
<dbReference type="EMBL" id="JAVIJP010000016">
    <property type="protein sequence ID" value="KAL3642945.1"/>
    <property type="molecule type" value="Genomic_DNA"/>
</dbReference>
<evidence type="ECO:0000313" key="1">
    <source>
        <dbReference type="EMBL" id="KAL3642945.1"/>
    </source>
</evidence>
<sequence length="156" mass="17741">MTTALTQFISAFKPSRLRSFILYTGAAYVNTPRQPAYGTNDGDLIFSYCSDLGLSSNSSQSELTSLKFGLMAFKALHKEPFFMEVQCDSEEVTKSVDKIVFRKAETIETSKYKDQSHLMNISKARDIKVIAQLIHNQYHNISWIERTENRLAGHFS</sequence>
<dbReference type="Proteomes" id="UP001632038">
    <property type="component" value="Unassembled WGS sequence"/>
</dbReference>
<keyword evidence="2" id="KW-1185">Reference proteome</keyword>
<gene>
    <name evidence="1" type="ORF">CASFOL_013760</name>
</gene>
<organism evidence="1 2">
    <name type="scientific">Castilleja foliolosa</name>
    <dbReference type="NCBI Taxonomy" id="1961234"/>
    <lineage>
        <taxon>Eukaryota</taxon>
        <taxon>Viridiplantae</taxon>
        <taxon>Streptophyta</taxon>
        <taxon>Embryophyta</taxon>
        <taxon>Tracheophyta</taxon>
        <taxon>Spermatophyta</taxon>
        <taxon>Magnoliopsida</taxon>
        <taxon>eudicotyledons</taxon>
        <taxon>Gunneridae</taxon>
        <taxon>Pentapetalae</taxon>
        <taxon>asterids</taxon>
        <taxon>lamiids</taxon>
        <taxon>Lamiales</taxon>
        <taxon>Orobanchaceae</taxon>
        <taxon>Pedicularideae</taxon>
        <taxon>Castillejinae</taxon>
        <taxon>Castilleja</taxon>
    </lineage>
</organism>